<name>A0A9W7DBK3_9STRA</name>
<evidence type="ECO:0000313" key="3">
    <source>
        <dbReference type="Proteomes" id="UP001165121"/>
    </source>
</evidence>
<feature type="region of interest" description="Disordered" evidence="1">
    <location>
        <begin position="59"/>
        <end position="108"/>
    </location>
</feature>
<dbReference type="Proteomes" id="UP001165121">
    <property type="component" value="Unassembled WGS sequence"/>
</dbReference>
<sequence>MRYRYIRPGGDPEGLEGVDFLLGENAVLQYAAEQTGKDIEPKFCEVMLMICVSGLTAAATRPASGGVTSEETQAPELETSVPASTSGQTRLEVSGVGTPQTGMMGATT</sequence>
<accession>A0A9W7DBK3</accession>
<evidence type="ECO:0000313" key="2">
    <source>
        <dbReference type="EMBL" id="GMG16580.1"/>
    </source>
</evidence>
<keyword evidence="3" id="KW-1185">Reference proteome</keyword>
<dbReference type="OrthoDB" id="94558at2759"/>
<comment type="caution">
    <text evidence="2">The sequence shown here is derived from an EMBL/GenBank/DDBJ whole genome shotgun (WGS) entry which is preliminary data.</text>
</comment>
<evidence type="ECO:0000256" key="1">
    <source>
        <dbReference type="SAM" id="MobiDB-lite"/>
    </source>
</evidence>
<proteinExistence type="predicted"/>
<feature type="compositionally biased region" description="Polar residues" evidence="1">
    <location>
        <begin position="81"/>
        <end position="108"/>
    </location>
</feature>
<dbReference type="EMBL" id="BSXT01018942">
    <property type="protein sequence ID" value="GMG16580.1"/>
    <property type="molecule type" value="Genomic_DNA"/>
</dbReference>
<organism evidence="2 3">
    <name type="scientific">Phytophthora fragariaefolia</name>
    <dbReference type="NCBI Taxonomy" id="1490495"/>
    <lineage>
        <taxon>Eukaryota</taxon>
        <taxon>Sar</taxon>
        <taxon>Stramenopiles</taxon>
        <taxon>Oomycota</taxon>
        <taxon>Peronosporomycetes</taxon>
        <taxon>Peronosporales</taxon>
        <taxon>Peronosporaceae</taxon>
        <taxon>Phytophthora</taxon>
    </lineage>
</organism>
<reference evidence="2" key="1">
    <citation type="submission" date="2023-04" db="EMBL/GenBank/DDBJ databases">
        <title>Phytophthora fragariaefolia NBRC 109709.</title>
        <authorList>
            <person name="Ichikawa N."/>
            <person name="Sato H."/>
            <person name="Tonouchi N."/>
        </authorList>
    </citation>
    <scope>NUCLEOTIDE SEQUENCE</scope>
    <source>
        <strain evidence="2">NBRC 109709</strain>
    </source>
</reference>
<gene>
    <name evidence="2" type="ORF">Pfra01_002982400</name>
</gene>
<protein>
    <submittedName>
        <fullName evidence="2">Unnamed protein product</fullName>
    </submittedName>
</protein>
<dbReference type="AlphaFoldDB" id="A0A9W7DBK3"/>